<dbReference type="AlphaFoldDB" id="A0A5J4SIQ3"/>
<dbReference type="Pfam" id="PF12992">
    <property type="entry name" value="DUF3876"/>
    <property type="match status" value="1"/>
</dbReference>
<comment type="caution">
    <text evidence="1">The sequence shown here is derived from an EMBL/GenBank/DDBJ whole genome shotgun (WGS) entry which is preliminary data.</text>
</comment>
<evidence type="ECO:0008006" key="2">
    <source>
        <dbReference type="Google" id="ProtNLM"/>
    </source>
</evidence>
<gene>
    <name evidence="1" type="ORF">EZS27_006694</name>
</gene>
<protein>
    <recommendedName>
        <fullName evidence="2">DUF3876 domain-containing protein</fullName>
    </recommendedName>
</protein>
<sequence>MFRRCSVADPYSAYQYFDLREIVGRWMSTSGAPAVVIYRNTVQKWKGIRLRLTYNNPQAVCDCAVKNVFGQHYIELYGHINLAYDRERDVLIISSYGEYVRVEDSAEN</sequence>
<dbReference type="EMBL" id="SNRY01000157">
    <property type="protein sequence ID" value="KAA6345758.1"/>
    <property type="molecule type" value="Genomic_DNA"/>
</dbReference>
<evidence type="ECO:0000313" key="1">
    <source>
        <dbReference type="EMBL" id="KAA6345758.1"/>
    </source>
</evidence>
<dbReference type="InterPro" id="IPR024452">
    <property type="entry name" value="DUF3876"/>
</dbReference>
<reference evidence="1" key="1">
    <citation type="submission" date="2019-03" db="EMBL/GenBank/DDBJ databases">
        <title>Single cell metagenomics reveals metabolic interactions within the superorganism composed of flagellate Streblomastix strix and complex community of Bacteroidetes bacteria on its surface.</title>
        <authorList>
            <person name="Treitli S.C."/>
            <person name="Kolisko M."/>
            <person name="Husnik F."/>
            <person name="Keeling P."/>
            <person name="Hampl V."/>
        </authorList>
    </citation>
    <scope>NUCLEOTIDE SEQUENCE</scope>
    <source>
        <strain evidence="1">STM</strain>
    </source>
</reference>
<accession>A0A5J4SIQ3</accession>
<organism evidence="1">
    <name type="scientific">termite gut metagenome</name>
    <dbReference type="NCBI Taxonomy" id="433724"/>
    <lineage>
        <taxon>unclassified sequences</taxon>
        <taxon>metagenomes</taxon>
        <taxon>organismal metagenomes</taxon>
    </lineage>
</organism>
<proteinExistence type="predicted"/>
<name>A0A5J4SIQ3_9ZZZZ</name>